<feature type="domain" description="HTH luxR-type" evidence="4">
    <location>
        <begin position="168"/>
        <end position="233"/>
    </location>
</feature>
<evidence type="ECO:0000313" key="5">
    <source>
        <dbReference type="EMBL" id="GCF10366.1"/>
    </source>
</evidence>
<dbReference type="PRINTS" id="PR00038">
    <property type="entry name" value="HTHLUXR"/>
</dbReference>
<dbReference type="EMBL" id="BIXY01000068">
    <property type="protein sequence ID" value="GCF10366.1"/>
    <property type="molecule type" value="Genomic_DNA"/>
</dbReference>
<keyword evidence="1" id="KW-0805">Transcription regulation</keyword>
<dbReference type="SMART" id="SM00421">
    <property type="entry name" value="HTH_LUXR"/>
    <property type="match status" value="1"/>
</dbReference>
<proteinExistence type="predicted"/>
<evidence type="ECO:0000259" key="4">
    <source>
        <dbReference type="PROSITE" id="PS50043"/>
    </source>
</evidence>
<evidence type="ECO:0000256" key="2">
    <source>
        <dbReference type="ARBA" id="ARBA00023125"/>
    </source>
</evidence>
<protein>
    <recommendedName>
        <fullName evidence="4">HTH luxR-type domain-containing protein</fullName>
    </recommendedName>
</protein>
<dbReference type="InterPro" id="IPR036388">
    <property type="entry name" value="WH-like_DNA-bd_sf"/>
</dbReference>
<evidence type="ECO:0000256" key="3">
    <source>
        <dbReference type="ARBA" id="ARBA00023163"/>
    </source>
</evidence>
<dbReference type="InterPro" id="IPR000792">
    <property type="entry name" value="Tscrpt_reg_LuxR_C"/>
</dbReference>
<organism evidence="5 6">
    <name type="scientific">Dictyobacter arantiisoli</name>
    <dbReference type="NCBI Taxonomy" id="2014874"/>
    <lineage>
        <taxon>Bacteria</taxon>
        <taxon>Bacillati</taxon>
        <taxon>Chloroflexota</taxon>
        <taxon>Ktedonobacteria</taxon>
        <taxon>Ktedonobacterales</taxon>
        <taxon>Dictyobacteraceae</taxon>
        <taxon>Dictyobacter</taxon>
    </lineage>
</organism>
<comment type="caution">
    <text evidence="5">The sequence shown here is derived from an EMBL/GenBank/DDBJ whole genome shotgun (WGS) entry which is preliminary data.</text>
</comment>
<keyword evidence="2" id="KW-0238">DNA-binding</keyword>
<dbReference type="CDD" id="cd06170">
    <property type="entry name" value="LuxR_C_like"/>
    <property type="match status" value="1"/>
</dbReference>
<dbReference type="Pfam" id="PF00196">
    <property type="entry name" value="GerE"/>
    <property type="match status" value="1"/>
</dbReference>
<dbReference type="Gene3D" id="1.10.10.10">
    <property type="entry name" value="Winged helix-like DNA-binding domain superfamily/Winged helix DNA-binding domain"/>
    <property type="match status" value="1"/>
</dbReference>
<dbReference type="GO" id="GO:0006355">
    <property type="term" value="P:regulation of DNA-templated transcription"/>
    <property type="evidence" value="ECO:0007669"/>
    <property type="project" value="InterPro"/>
</dbReference>
<dbReference type="AlphaFoldDB" id="A0A5A5TGT1"/>
<evidence type="ECO:0000256" key="1">
    <source>
        <dbReference type="ARBA" id="ARBA00023015"/>
    </source>
</evidence>
<accession>A0A5A5TGT1</accession>
<dbReference type="RefSeq" id="WP_149403252.1">
    <property type="nucleotide sequence ID" value="NZ_BIXY01000068.1"/>
</dbReference>
<dbReference type="OrthoDB" id="561214at2"/>
<evidence type="ECO:0000313" key="6">
    <source>
        <dbReference type="Proteomes" id="UP000322530"/>
    </source>
</evidence>
<name>A0A5A5TGT1_9CHLR</name>
<dbReference type="InterPro" id="IPR016032">
    <property type="entry name" value="Sig_transdc_resp-reg_C-effctor"/>
</dbReference>
<dbReference type="PANTHER" id="PTHR44688:SF16">
    <property type="entry name" value="DNA-BINDING TRANSCRIPTIONAL ACTIVATOR DEVR_DOSR"/>
    <property type="match status" value="1"/>
</dbReference>
<keyword evidence="3" id="KW-0804">Transcription</keyword>
<sequence length="255" mass="28883">MIADKPTIVNRNHGEKGKELQINLVFHKGFESIGQKEHSSFFEHDQLGIFDHLLSLSQHFSYHIDTDIATIATAITNVTHGSVKMMLLPMKIRNTGNCPIEASSFCFPLQFHGFTYGALLVSPEVSYPDASELSLVMVSVLAQICSLLLNTLEQSALLQIKKSEMYLQSNQDTVLTEREKEILHLICHGHDQESIANRLCISNKTVKKHKNNIYKKLKVHSQQEAVMIAYVEGLFSPIEKHSQPKDICRYYSEIN</sequence>
<dbReference type="GO" id="GO:0003677">
    <property type="term" value="F:DNA binding"/>
    <property type="evidence" value="ECO:0007669"/>
    <property type="project" value="UniProtKB-KW"/>
</dbReference>
<keyword evidence="6" id="KW-1185">Reference proteome</keyword>
<reference evidence="5 6" key="1">
    <citation type="submission" date="2019-01" db="EMBL/GenBank/DDBJ databases">
        <title>Draft genome sequence of Dictyobacter sp. Uno17.</title>
        <authorList>
            <person name="Wang C.M."/>
            <person name="Zheng Y."/>
            <person name="Sakai Y."/>
            <person name="Abe K."/>
            <person name="Yokota A."/>
            <person name="Yabe S."/>
        </authorList>
    </citation>
    <scope>NUCLEOTIDE SEQUENCE [LARGE SCALE GENOMIC DNA]</scope>
    <source>
        <strain evidence="5 6">Uno17</strain>
    </source>
</reference>
<dbReference type="PANTHER" id="PTHR44688">
    <property type="entry name" value="DNA-BINDING TRANSCRIPTIONAL ACTIVATOR DEVR_DOSR"/>
    <property type="match status" value="1"/>
</dbReference>
<gene>
    <name evidence="5" type="ORF">KDI_39300</name>
</gene>
<dbReference type="PROSITE" id="PS50043">
    <property type="entry name" value="HTH_LUXR_2"/>
    <property type="match status" value="1"/>
</dbReference>
<dbReference type="Proteomes" id="UP000322530">
    <property type="component" value="Unassembled WGS sequence"/>
</dbReference>
<dbReference type="SUPFAM" id="SSF46894">
    <property type="entry name" value="C-terminal effector domain of the bipartite response regulators"/>
    <property type="match status" value="1"/>
</dbReference>